<dbReference type="Gene3D" id="1.10.238.10">
    <property type="entry name" value="EF-hand"/>
    <property type="match status" value="1"/>
</dbReference>
<dbReference type="InterPro" id="IPR000719">
    <property type="entry name" value="Prot_kinase_dom"/>
</dbReference>
<feature type="compositionally biased region" description="Polar residues" evidence="9">
    <location>
        <begin position="519"/>
        <end position="533"/>
    </location>
</feature>
<dbReference type="InterPro" id="IPR011009">
    <property type="entry name" value="Kinase-like_dom_sf"/>
</dbReference>
<dbReference type="EMBL" id="CAJZBQ010000011">
    <property type="protein sequence ID" value="CAG9314171.1"/>
    <property type="molecule type" value="Genomic_DNA"/>
</dbReference>
<dbReference type="SUPFAM" id="SSF47473">
    <property type="entry name" value="EF-hand"/>
    <property type="match status" value="1"/>
</dbReference>
<evidence type="ECO:0000256" key="8">
    <source>
        <dbReference type="ARBA" id="ARBA00024334"/>
    </source>
</evidence>
<dbReference type="GO" id="GO:0005509">
    <property type="term" value="F:calcium ion binding"/>
    <property type="evidence" value="ECO:0007669"/>
    <property type="project" value="InterPro"/>
</dbReference>
<evidence type="ECO:0000256" key="3">
    <source>
        <dbReference type="ARBA" id="ARBA00022527"/>
    </source>
</evidence>
<dbReference type="Gene3D" id="1.10.510.10">
    <property type="entry name" value="Transferase(Phosphotransferase) domain 1"/>
    <property type="match status" value="1"/>
</dbReference>
<protein>
    <recommendedName>
        <fullName evidence="14">Calcium-dependent protein kinase</fullName>
    </recommendedName>
</protein>
<organism evidence="12 13">
    <name type="scientific">Blepharisma stoltei</name>
    <dbReference type="NCBI Taxonomy" id="1481888"/>
    <lineage>
        <taxon>Eukaryota</taxon>
        <taxon>Sar</taxon>
        <taxon>Alveolata</taxon>
        <taxon>Ciliophora</taxon>
        <taxon>Postciliodesmatophora</taxon>
        <taxon>Heterotrichea</taxon>
        <taxon>Heterotrichida</taxon>
        <taxon>Blepharismidae</taxon>
        <taxon>Blepharisma</taxon>
    </lineage>
</organism>
<dbReference type="PROSITE" id="PS50011">
    <property type="entry name" value="PROTEIN_KINASE_DOM"/>
    <property type="match status" value="1"/>
</dbReference>
<evidence type="ECO:0000256" key="5">
    <source>
        <dbReference type="ARBA" id="ARBA00022741"/>
    </source>
</evidence>
<keyword evidence="3" id="KW-0723">Serine/threonine-protein kinase</keyword>
<dbReference type="GO" id="GO:0004674">
    <property type="term" value="F:protein serine/threonine kinase activity"/>
    <property type="evidence" value="ECO:0007669"/>
    <property type="project" value="UniProtKB-KW"/>
</dbReference>
<dbReference type="PROSITE" id="PS00108">
    <property type="entry name" value="PROTEIN_KINASE_ST"/>
    <property type="match status" value="1"/>
</dbReference>
<dbReference type="PANTHER" id="PTHR24349">
    <property type="entry name" value="SERINE/THREONINE-PROTEIN KINASE"/>
    <property type="match status" value="1"/>
</dbReference>
<evidence type="ECO:0000313" key="12">
    <source>
        <dbReference type="EMBL" id="CAG9314171.1"/>
    </source>
</evidence>
<evidence type="ECO:0000256" key="1">
    <source>
        <dbReference type="ARBA" id="ARBA00001946"/>
    </source>
</evidence>
<dbReference type="InterPro" id="IPR008271">
    <property type="entry name" value="Ser/Thr_kinase_AS"/>
</dbReference>
<evidence type="ECO:0000313" key="13">
    <source>
        <dbReference type="Proteomes" id="UP001162131"/>
    </source>
</evidence>
<dbReference type="Gene3D" id="3.30.200.20">
    <property type="entry name" value="Phosphorylase Kinase, domain 1"/>
    <property type="match status" value="1"/>
</dbReference>
<keyword evidence="4" id="KW-0808">Transferase</keyword>
<dbReference type="SUPFAM" id="SSF56112">
    <property type="entry name" value="Protein kinase-like (PK-like)"/>
    <property type="match status" value="1"/>
</dbReference>
<evidence type="ECO:0000256" key="6">
    <source>
        <dbReference type="ARBA" id="ARBA00022777"/>
    </source>
</evidence>
<evidence type="ECO:0000256" key="7">
    <source>
        <dbReference type="ARBA" id="ARBA00022840"/>
    </source>
</evidence>
<feature type="domain" description="EF-hand" evidence="11">
    <location>
        <begin position="359"/>
        <end position="394"/>
    </location>
</feature>
<proteinExistence type="inferred from homology"/>
<dbReference type="CDD" id="cd05117">
    <property type="entry name" value="STKc_CAMK"/>
    <property type="match status" value="1"/>
</dbReference>
<feature type="domain" description="EF-hand" evidence="11">
    <location>
        <begin position="430"/>
        <end position="465"/>
    </location>
</feature>
<sequence length="533" mass="61113">MGVCCPSEHQFRLPINAPKIVKSEVMEGDFIIFENIRSHYAFVKVIGHGKFGTVREAVKLNTVKQNSLTHVSSLLSSRQIPDGKKFAVKSITKKKLGKEISMLKRELEILRQVDHPNIIQVHEIYEDQMYLHIVMELCTGGDLFEYIIKQDYISEEEARVIMRKLLSAVNYLHSLNICHRDLKPENFLFSSQDEDAELKILDFGVSLYVQPGDQMKTVVGTLSYLAPEVLSGTYGRECDIWSLGVIMYQLLTGRNPFASESRDFTLKKVMKGEVNLNNEEWLYVSPQSKHLVSGMLQKNPILRIDASTALQHEWFHMECDSTQSNIVSRDVLLRIKKQQKESKLWVEGMKSILRYLSADKIRELKTTFVTLDTAGTGYITYSKLSEVMNKCGMEMGNEEIAKIFQKYGTEPGKINYTSFLIATLDRKYLLNEELMWDAYRDFDPENKGILNLDALKQALTKFGCEFSEQEFSALLAEIRFDPAKGFTFEDFKMIMQNFEEDNLAPRAEDGTPVRRLSHRGSSIESFTSRVSIN</sequence>
<comment type="similarity">
    <text evidence="8">Belongs to the protein kinase superfamily. Ser/Thr protein kinase family. CDPK subfamily.</text>
</comment>
<dbReference type="InterPro" id="IPR050205">
    <property type="entry name" value="CDPK_Ser/Thr_kinases"/>
</dbReference>
<dbReference type="SMART" id="SM00220">
    <property type="entry name" value="S_TKc"/>
    <property type="match status" value="1"/>
</dbReference>
<keyword evidence="5" id="KW-0547">Nucleotide-binding</keyword>
<dbReference type="PROSITE" id="PS50222">
    <property type="entry name" value="EF_HAND_2"/>
    <property type="match status" value="2"/>
</dbReference>
<feature type="domain" description="Protein kinase" evidence="10">
    <location>
        <begin position="40"/>
        <end position="315"/>
    </location>
</feature>
<evidence type="ECO:0008006" key="14">
    <source>
        <dbReference type="Google" id="ProtNLM"/>
    </source>
</evidence>
<evidence type="ECO:0000256" key="4">
    <source>
        <dbReference type="ARBA" id="ARBA00022679"/>
    </source>
</evidence>
<evidence type="ECO:0000259" key="11">
    <source>
        <dbReference type="PROSITE" id="PS50222"/>
    </source>
</evidence>
<comment type="subunit">
    <text evidence="2">Monomer.</text>
</comment>
<comment type="caution">
    <text evidence="12">The sequence shown here is derived from an EMBL/GenBank/DDBJ whole genome shotgun (WGS) entry which is preliminary data.</text>
</comment>
<dbReference type="InterPro" id="IPR002048">
    <property type="entry name" value="EF_hand_dom"/>
</dbReference>
<keyword evidence="13" id="KW-1185">Reference proteome</keyword>
<dbReference type="GO" id="GO:0005524">
    <property type="term" value="F:ATP binding"/>
    <property type="evidence" value="ECO:0007669"/>
    <property type="project" value="UniProtKB-KW"/>
</dbReference>
<evidence type="ECO:0000256" key="2">
    <source>
        <dbReference type="ARBA" id="ARBA00011245"/>
    </source>
</evidence>
<keyword evidence="6" id="KW-0418">Kinase</keyword>
<comment type="cofactor">
    <cofactor evidence="1">
        <name>Mg(2+)</name>
        <dbReference type="ChEBI" id="CHEBI:18420"/>
    </cofactor>
</comment>
<dbReference type="Proteomes" id="UP001162131">
    <property type="component" value="Unassembled WGS sequence"/>
</dbReference>
<dbReference type="FunFam" id="1.10.510.10:FF:000571">
    <property type="entry name" value="Maternal embryonic leucine zipper kinase"/>
    <property type="match status" value="1"/>
</dbReference>
<dbReference type="InterPro" id="IPR011992">
    <property type="entry name" value="EF-hand-dom_pair"/>
</dbReference>
<evidence type="ECO:0000256" key="9">
    <source>
        <dbReference type="SAM" id="MobiDB-lite"/>
    </source>
</evidence>
<reference evidence="12" key="1">
    <citation type="submission" date="2021-09" db="EMBL/GenBank/DDBJ databases">
        <authorList>
            <consortium name="AG Swart"/>
            <person name="Singh M."/>
            <person name="Singh A."/>
            <person name="Seah K."/>
            <person name="Emmerich C."/>
        </authorList>
    </citation>
    <scope>NUCLEOTIDE SEQUENCE</scope>
    <source>
        <strain evidence="12">ATCC30299</strain>
    </source>
</reference>
<evidence type="ECO:0000259" key="10">
    <source>
        <dbReference type="PROSITE" id="PS50011"/>
    </source>
</evidence>
<name>A0AAU9IXE8_9CILI</name>
<dbReference type="Pfam" id="PF00069">
    <property type="entry name" value="Pkinase"/>
    <property type="match status" value="1"/>
</dbReference>
<keyword evidence="7" id="KW-0067">ATP-binding</keyword>
<dbReference type="AlphaFoldDB" id="A0AAU9IXE8"/>
<gene>
    <name evidence="12" type="ORF">BSTOLATCC_MIC9967</name>
</gene>
<accession>A0AAU9IXE8</accession>
<feature type="region of interest" description="Disordered" evidence="9">
    <location>
        <begin position="505"/>
        <end position="533"/>
    </location>
</feature>